<dbReference type="NCBIfam" id="NF007146">
    <property type="entry name" value="PRK09585.2-6"/>
    <property type="match status" value="1"/>
</dbReference>
<protein>
    <recommendedName>
        <fullName evidence="1">Anhydro-N-acetylmuramic acid kinase</fullName>
        <ecNumber evidence="1">2.7.1.170</ecNumber>
    </recommendedName>
    <alternativeName>
        <fullName evidence="1">AnhMurNAc kinase</fullName>
    </alternativeName>
</protein>
<comment type="similarity">
    <text evidence="1">Belongs to the anhydro-N-acetylmuramic acid kinase family.</text>
</comment>
<comment type="pathway">
    <text evidence="1">Amino-sugar metabolism; 1,6-anhydro-N-acetylmuramate degradation.</text>
</comment>
<accession>A4FMG5</accession>
<name>A4FMG5_SACEN</name>
<dbReference type="GO" id="GO:0016773">
    <property type="term" value="F:phosphotransferase activity, alcohol group as acceptor"/>
    <property type="evidence" value="ECO:0007669"/>
    <property type="project" value="UniProtKB-UniRule"/>
</dbReference>
<dbReference type="Pfam" id="PF03702">
    <property type="entry name" value="AnmK"/>
    <property type="match status" value="1"/>
</dbReference>
<dbReference type="HAMAP" id="MF_01270">
    <property type="entry name" value="AnhMurNAc_kinase"/>
    <property type="match status" value="1"/>
</dbReference>
<keyword evidence="1" id="KW-0067">ATP-binding</keyword>
<dbReference type="eggNOG" id="COG2377">
    <property type="taxonomic scope" value="Bacteria"/>
</dbReference>
<dbReference type="SUPFAM" id="SSF53067">
    <property type="entry name" value="Actin-like ATPase domain"/>
    <property type="match status" value="1"/>
</dbReference>
<dbReference type="PANTHER" id="PTHR30605:SF0">
    <property type="entry name" value="ANHYDRO-N-ACETYLMURAMIC ACID KINASE"/>
    <property type="match status" value="1"/>
</dbReference>
<evidence type="ECO:0000256" key="1">
    <source>
        <dbReference type="HAMAP-Rule" id="MF_01270"/>
    </source>
</evidence>
<dbReference type="GO" id="GO:0005524">
    <property type="term" value="F:ATP binding"/>
    <property type="evidence" value="ECO:0007669"/>
    <property type="project" value="UniProtKB-UniRule"/>
</dbReference>
<proteinExistence type="inferred from homology"/>
<dbReference type="AlphaFoldDB" id="A4FMG5"/>
<keyword evidence="1 2" id="KW-0418">Kinase</keyword>
<evidence type="ECO:0000313" key="2">
    <source>
        <dbReference type="EMBL" id="CAM05240.1"/>
    </source>
</evidence>
<dbReference type="UniPathway" id="UPA00343"/>
<gene>
    <name evidence="1" type="primary">anmK</name>
    <name evidence="2" type="ordered locus">SACE_6067</name>
</gene>
<keyword evidence="3" id="KW-1185">Reference proteome</keyword>
<dbReference type="KEGG" id="sen:SACE_6067"/>
<dbReference type="InterPro" id="IPR043129">
    <property type="entry name" value="ATPase_NBD"/>
</dbReference>
<dbReference type="UniPathway" id="UPA00544"/>
<comment type="catalytic activity">
    <reaction evidence="1">
        <text>1,6-anhydro-N-acetyl-beta-muramate + ATP + H2O = N-acetyl-D-muramate 6-phosphate + ADP + H(+)</text>
        <dbReference type="Rhea" id="RHEA:24952"/>
        <dbReference type="ChEBI" id="CHEBI:15377"/>
        <dbReference type="ChEBI" id="CHEBI:15378"/>
        <dbReference type="ChEBI" id="CHEBI:30616"/>
        <dbReference type="ChEBI" id="CHEBI:58690"/>
        <dbReference type="ChEBI" id="CHEBI:58722"/>
        <dbReference type="ChEBI" id="CHEBI:456216"/>
        <dbReference type="EC" id="2.7.1.170"/>
    </reaction>
</comment>
<dbReference type="GO" id="GO:0016301">
    <property type="term" value="F:kinase activity"/>
    <property type="evidence" value="ECO:0007669"/>
    <property type="project" value="UniProtKB-KW"/>
</dbReference>
<evidence type="ECO:0000313" key="3">
    <source>
        <dbReference type="Proteomes" id="UP000006728"/>
    </source>
</evidence>
<sequence length="415" mass="42879">MALAPHAPVAYTTLMRVVGVISGTSMDGIDVAACELALSGDAVELRPLGFTESPYPAELRARLLAALPPASTTAAEVCILDTEVGRCFAEAADAGIADLAEGQADLVASLGQTLYHWVEDGRARGTLQLGQPAWIAERTGLPVVSDLRARDVAAGGHGAPLAGVLDALWLADEPGVSIALNIGGIANIAVVGGPEPLSYDTGPGNALIDAAADMVTAGRQAHDTDGRMAAAGSVRPDLLKTLMDDPYYARPAPKSTGKEHFNAAYLARVLDDFARVGDDDLLATLTELTAVTVARACHAHGARRVVAAGGGTANPALMSALRNHLAERDVTLCTSDRLGLPAGGKEAYLTALLGFLTMHGLPGNVPGTTGAHGPRLLGGITPGRGPLALPEPAATRPRRLRILRPQQEWRPCASR</sequence>
<dbReference type="HOGENOM" id="CLU_038782_1_0_11"/>
<dbReference type="GO" id="GO:0006040">
    <property type="term" value="P:amino sugar metabolic process"/>
    <property type="evidence" value="ECO:0007669"/>
    <property type="project" value="InterPro"/>
</dbReference>
<reference evidence="2 3" key="1">
    <citation type="journal article" date="2007" name="Nat. Biotechnol.">
        <title>Complete genome sequence of the erythromycin-producing bacterium Saccharopolyspora erythraea NRRL23338.</title>
        <authorList>
            <person name="Oliynyk M."/>
            <person name="Samborskyy M."/>
            <person name="Lester J.B."/>
            <person name="Mironenko T."/>
            <person name="Scott N."/>
            <person name="Dickens S."/>
            <person name="Haydock S.F."/>
            <person name="Leadlay P.F."/>
        </authorList>
    </citation>
    <scope>NUCLEOTIDE SEQUENCE [LARGE SCALE GENOMIC DNA]</scope>
    <source>
        <strain evidence="3">ATCC 11635 / DSM 40517 / JCM 4748 / NBRC 13426 / NCIMB 8594 / NRRL 2338</strain>
    </source>
</reference>
<feature type="binding site" evidence="1">
    <location>
        <begin position="23"/>
        <end position="30"/>
    </location>
    <ligand>
        <name>ATP</name>
        <dbReference type="ChEBI" id="CHEBI:30616"/>
    </ligand>
</feature>
<dbReference type="Gene3D" id="3.30.420.40">
    <property type="match status" value="2"/>
</dbReference>
<dbReference type="GO" id="GO:0097175">
    <property type="term" value="P:1,6-anhydro-N-acetyl-beta-muramic acid catabolic process"/>
    <property type="evidence" value="ECO:0007669"/>
    <property type="project" value="UniProtKB-UniRule"/>
</dbReference>
<keyword evidence="1" id="KW-0119">Carbohydrate metabolism</keyword>
<dbReference type="STRING" id="405948.SACE_6067"/>
<dbReference type="Proteomes" id="UP000006728">
    <property type="component" value="Chromosome"/>
</dbReference>
<organism evidence="2 3">
    <name type="scientific">Saccharopolyspora erythraea (strain ATCC 11635 / DSM 40517 / JCM 4748 / NBRC 13426 / NCIMB 8594 / NRRL 2338)</name>
    <dbReference type="NCBI Taxonomy" id="405948"/>
    <lineage>
        <taxon>Bacteria</taxon>
        <taxon>Bacillati</taxon>
        <taxon>Actinomycetota</taxon>
        <taxon>Actinomycetes</taxon>
        <taxon>Pseudonocardiales</taxon>
        <taxon>Pseudonocardiaceae</taxon>
        <taxon>Saccharopolyspora</taxon>
    </lineage>
</organism>
<dbReference type="InterPro" id="IPR005338">
    <property type="entry name" value="Anhydro_N_Ac-Mur_kinase"/>
</dbReference>
<dbReference type="EC" id="2.7.1.170" evidence="1"/>
<dbReference type="PANTHER" id="PTHR30605">
    <property type="entry name" value="ANHYDRO-N-ACETYLMURAMIC ACID KINASE"/>
    <property type="match status" value="1"/>
</dbReference>
<keyword evidence="1" id="KW-0547">Nucleotide-binding</keyword>
<comment type="pathway">
    <text evidence="1">Cell wall biogenesis; peptidoglycan recycling.</text>
</comment>
<keyword evidence="1 2" id="KW-0808">Transferase</keyword>
<dbReference type="EMBL" id="AM420293">
    <property type="protein sequence ID" value="CAM05240.1"/>
    <property type="molecule type" value="Genomic_DNA"/>
</dbReference>
<dbReference type="GO" id="GO:0009254">
    <property type="term" value="P:peptidoglycan turnover"/>
    <property type="evidence" value="ECO:0007669"/>
    <property type="project" value="UniProtKB-UniRule"/>
</dbReference>
<comment type="function">
    <text evidence="1">Catalyzes the specific phosphorylation of 1,6-anhydro-N-acetylmuramic acid (anhMurNAc) with the simultaneous cleavage of the 1,6-anhydro ring, generating MurNAc-6-P. Is required for the utilization of anhMurNAc either imported from the medium or derived from its own cell wall murein, and thus plays a role in cell wall recycling.</text>
</comment>